<evidence type="ECO:0000256" key="1">
    <source>
        <dbReference type="ARBA" id="ARBA00004123"/>
    </source>
</evidence>
<dbReference type="InterPro" id="IPR038744">
    <property type="entry name" value="Hri1_N"/>
</dbReference>
<evidence type="ECO:0000256" key="4">
    <source>
        <dbReference type="ARBA" id="ARBA00017063"/>
    </source>
</evidence>
<proteinExistence type="inferred from homology"/>
<evidence type="ECO:0000313" key="8">
    <source>
        <dbReference type="Proteomes" id="UP000236544"/>
    </source>
</evidence>
<sequence length="244" mass="27449">MVSLNKRCTFQVGENPADERTLTLSSASNEGYYISLRPFVEPKGSESEFPYEWAFAGSPKSLEAKKVDELRDVINFNFEFDTNVHLNAENTHRGVIETHWKKWESGLVEERGQVFPFGPDKQPVSFFELWQPIDATRDEFVHISEKSADQISARSIVLALDEDNYKGLIVTVGKWTQGILFKKDEHTAKGISFLRASESADGKITTLLKYGVDFDRFPSSFLGQKDAELQGAAGASWKVVESNV</sequence>
<comment type="similarity">
    <text evidence="3">Belongs to the HRI1 family.</text>
</comment>
<dbReference type="Gene3D" id="2.40.128.310">
    <property type="entry name" value="Protein HRI1, C-terminal domain"/>
    <property type="match status" value="1"/>
</dbReference>
<name>A0A0N7ML45_9SACH</name>
<evidence type="ECO:0000256" key="3">
    <source>
        <dbReference type="ARBA" id="ARBA00005229"/>
    </source>
</evidence>
<dbReference type="Gene3D" id="2.40.128.320">
    <property type="entry name" value="Protein HRI1, N-terminal domain"/>
    <property type="match status" value="1"/>
</dbReference>
<dbReference type="CDD" id="cd11692">
    <property type="entry name" value="HRI1_N_like"/>
    <property type="match status" value="1"/>
</dbReference>
<dbReference type="CDD" id="cd11693">
    <property type="entry name" value="HRI1_C_like"/>
    <property type="match status" value="1"/>
</dbReference>
<evidence type="ECO:0000313" key="7">
    <source>
        <dbReference type="EMBL" id="CUS21257.1"/>
    </source>
</evidence>
<dbReference type="Proteomes" id="UP000236544">
    <property type="component" value="Unassembled WGS sequence"/>
</dbReference>
<dbReference type="AlphaFoldDB" id="A0A0N7ML45"/>
<keyword evidence="8" id="KW-1185">Reference proteome</keyword>
<reference evidence="8" key="1">
    <citation type="submission" date="2015-10" db="EMBL/GenBank/DDBJ databases">
        <authorList>
            <person name="Devillers H."/>
        </authorList>
    </citation>
    <scope>NUCLEOTIDE SEQUENCE [LARGE SCALE GENOMIC DNA]</scope>
</reference>
<keyword evidence="6" id="KW-0539">Nucleus</keyword>
<dbReference type="OrthoDB" id="4045395at2759"/>
<gene>
    <name evidence="7" type="ORF">LAQU0_S02e09604g</name>
</gene>
<evidence type="ECO:0000256" key="6">
    <source>
        <dbReference type="ARBA" id="ARBA00023242"/>
    </source>
</evidence>
<dbReference type="EMBL" id="LN890542">
    <property type="protein sequence ID" value="CUS21257.1"/>
    <property type="molecule type" value="Genomic_DNA"/>
</dbReference>
<comment type="subcellular location">
    <subcellularLocation>
        <location evidence="2">Cytoplasm</location>
    </subcellularLocation>
    <subcellularLocation>
        <location evidence="1">Nucleus</location>
    </subcellularLocation>
</comment>
<evidence type="ECO:0000256" key="2">
    <source>
        <dbReference type="ARBA" id="ARBA00004496"/>
    </source>
</evidence>
<organism evidence="7 8">
    <name type="scientific">Lachancea quebecensis</name>
    <dbReference type="NCBI Taxonomy" id="1654605"/>
    <lineage>
        <taxon>Eukaryota</taxon>
        <taxon>Fungi</taxon>
        <taxon>Dikarya</taxon>
        <taxon>Ascomycota</taxon>
        <taxon>Saccharomycotina</taxon>
        <taxon>Saccharomycetes</taxon>
        <taxon>Saccharomycetales</taxon>
        <taxon>Saccharomycetaceae</taxon>
        <taxon>Lachancea</taxon>
    </lineage>
</organism>
<accession>A0A0N7ML45</accession>
<protein>
    <recommendedName>
        <fullName evidence="4">Protein HRI1</fullName>
    </recommendedName>
</protein>
<evidence type="ECO:0000256" key="5">
    <source>
        <dbReference type="ARBA" id="ARBA00022490"/>
    </source>
</evidence>
<dbReference type="GO" id="GO:0005737">
    <property type="term" value="C:cytoplasm"/>
    <property type="evidence" value="ECO:0007669"/>
    <property type="project" value="UniProtKB-SubCell"/>
</dbReference>
<dbReference type="GO" id="GO:0005634">
    <property type="term" value="C:nucleus"/>
    <property type="evidence" value="ECO:0007669"/>
    <property type="project" value="UniProtKB-SubCell"/>
</dbReference>
<dbReference type="InterPro" id="IPR031818">
    <property type="entry name" value="Hri1"/>
</dbReference>
<dbReference type="InterPro" id="IPR043047">
    <property type="entry name" value="Hri1_N_sf"/>
</dbReference>
<keyword evidence="5" id="KW-0963">Cytoplasm</keyword>
<dbReference type="Pfam" id="PF16815">
    <property type="entry name" value="HRI1"/>
    <property type="match status" value="1"/>
</dbReference>